<dbReference type="GO" id="GO:0016705">
    <property type="term" value="F:oxidoreductase activity, acting on paired donors, with incorporation or reduction of molecular oxygen"/>
    <property type="evidence" value="ECO:0007669"/>
    <property type="project" value="InterPro"/>
</dbReference>
<sequence>MALTMSCALNTALDSPEHARIAEELGYERAWFYDSAAICADLWMQLGRAADRTERIGLGPGVLVPALRHPMVTATAIANLVSLAGPDRVVVGFGSGFTGRLTLGQRPSKWSDVSHYVDTVKGLLRGETVEWEGAPIRMMHYPGFAADRPIEVPFAAAALGPKGLKVARDNADGVVTVPEPVPGFDWCVNLTLGTVLDEGEDPGTERAIAAAGHAASLWLHFAMEFGKLDMIPGGEQWAAAYDDIPVETRHLDLHEGHLWAVTERDRPFVNGEVLAASGAALGPDGWREKLAQLEEGGATEIAYQPAGPDVPRELEAFAKVMQN</sequence>
<accession>A0A1I0WLF0</accession>
<proteinExistence type="predicted"/>
<dbReference type="SUPFAM" id="SSF51679">
    <property type="entry name" value="Bacterial luciferase-like"/>
    <property type="match status" value="1"/>
</dbReference>
<dbReference type="Proteomes" id="UP000243799">
    <property type="component" value="Unassembled WGS sequence"/>
</dbReference>
<gene>
    <name evidence="3" type="ORF">SAMN05216266_10248</name>
</gene>
<keyword evidence="1" id="KW-0560">Oxidoreductase</keyword>
<evidence type="ECO:0000256" key="1">
    <source>
        <dbReference type="ARBA" id="ARBA00023002"/>
    </source>
</evidence>
<protein>
    <submittedName>
        <fullName evidence="3">5,10-methylenetetrahydromethanopterin reductase</fullName>
    </submittedName>
</protein>
<dbReference type="InterPro" id="IPR036661">
    <property type="entry name" value="Luciferase-like_sf"/>
</dbReference>
<dbReference type="STRING" id="490629.SAMN05216266_10248"/>
<evidence type="ECO:0000259" key="2">
    <source>
        <dbReference type="Pfam" id="PF00296"/>
    </source>
</evidence>
<dbReference type="Gene3D" id="3.20.20.30">
    <property type="entry name" value="Luciferase-like domain"/>
    <property type="match status" value="1"/>
</dbReference>
<dbReference type="PANTHER" id="PTHR43244">
    <property type="match status" value="1"/>
</dbReference>
<evidence type="ECO:0000313" key="4">
    <source>
        <dbReference type="Proteomes" id="UP000243799"/>
    </source>
</evidence>
<evidence type="ECO:0000313" key="3">
    <source>
        <dbReference type="EMBL" id="SFA89374.1"/>
    </source>
</evidence>
<reference evidence="4" key="1">
    <citation type="submission" date="2016-10" db="EMBL/GenBank/DDBJ databases">
        <authorList>
            <person name="Varghese N."/>
            <person name="Submissions S."/>
        </authorList>
    </citation>
    <scope>NUCLEOTIDE SEQUENCE [LARGE SCALE GENOMIC DNA]</scope>
    <source>
        <strain evidence="4">CGMCC 4.3568</strain>
    </source>
</reference>
<dbReference type="RefSeq" id="WP_218160287.1">
    <property type="nucleotide sequence ID" value="NZ_FOKG01000002.1"/>
</dbReference>
<feature type="domain" description="Luciferase-like" evidence="2">
    <location>
        <begin position="17"/>
        <end position="186"/>
    </location>
</feature>
<name>A0A1I0WLF0_9PSEU</name>
<dbReference type="AlphaFoldDB" id="A0A1I0WLF0"/>
<dbReference type="Pfam" id="PF00296">
    <property type="entry name" value="Bac_luciferase"/>
    <property type="match status" value="1"/>
</dbReference>
<dbReference type="InterPro" id="IPR050564">
    <property type="entry name" value="F420-G6PD/mer"/>
</dbReference>
<dbReference type="InterPro" id="IPR011251">
    <property type="entry name" value="Luciferase-like_dom"/>
</dbReference>
<dbReference type="EMBL" id="FOKG01000002">
    <property type="protein sequence ID" value="SFA89374.1"/>
    <property type="molecule type" value="Genomic_DNA"/>
</dbReference>
<dbReference type="PANTHER" id="PTHR43244:SF1">
    <property type="entry name" value="5,10-METHYLENETETRAHYDROMETHANOPTERIN REDUCTASE"/>
    <property type="match status" value="1"/>
</dbReference>
<keyword evidence="4" id="KW-1185">Reference proteome</keyword>
<organism evidence="3 4">
    <name type="scientific">Amycolatopsis marina</name>
    <dbReference type="NCBI Taxonomy" id="490629"/>
    <lineage>
        <taxon>Bacteria</taxon>
        <taxon>Bacillati</taxon>
        <taxon>Actinomycetota</taxon>
        <taxon>Actinomycetes</taxon>
        <taxon>Pseudonocardiales</taxon>
        <taxon>Pseudonocardiaceae</taxon>
        <taxon>Amycolatopsis</taxon>
    </lineage>
</organism>